<comment type="caution">
    <text evidence="7">The sequence shown here is derived from an EMBL/GenBank/DDBJ whole genome shotgun (WGS) entry which is preliminary data.</text>
</comment>
<dbReference type="PANTHER" id="PTHR21708">
    <property type="entry name" value="PROBABLE 2-DEHYDROPANTOATE 2-REDUCTASE"/>
    <property type="match status" value="1"/>
</dbReference>
<dbReference type="EMBL" id="PNEN01000128">
    <property type="protein sequence ID" value="PPJ61143.1"/>
    <property type="molecule type" value="Genomic_DNA"/>
</dbReference>
<keyword evidence="2 4" id="KW-0521">NADP</keyword>
<dbReference type="GO" id="GO:0015940">
    <property type="term" value="P:pantothenate biosynthetic process"/>
    <property type="evidence" value="ECO:0007669"/>
    <property type="project" value="InterPro"/>
</dbReference>
<comment type="catalytic activity">
    <reaction evidence="4">
        <text>(R)-pantoate + NADP(+) = 2-dehydropantoate + NADPH + H(+)</text>
        <dbReference type="Rhea" id="RHEA:16233"/>
        <dbReference type="ChEBI" id="CHEBI:11561"/>
        <dbReference type="ChEBI" id="CHEBI:15378"/>
        <dbReference type="ChEBI" id="CHEBI:15980"/>
        <dbReference type="ChEBI" id="CHEBI:57783"/>
        <dbReference type="ChEBI" id="CHEBI:58349"/>
        <dbReference type="EC" id="1.1.1.169"/>
    </reaction>
</comment>
<evidence type="ECO:0000256" key="3">
    <source>
        <dbReference type="ARBA" id="ARBA00023002"/>
    </source>
</evidence>
<dbReference type="InterPro" id="IPR013332">
    <property type="entry name" value="KPR_N"/>
</dbReference>
<organism evidence="7 8">
    <name type="scientific">Cercospora berteroae</name>
    <dbReference type="NCBI Taxonomy" id="357750"/>
    <lineage>
        <taxon>Eukaryota</taxon>
        <taxon>Fungi</taxon>
        <taxon>Dikarya</taxon>
        <taxon>Ascomycota</taxon>
        <taxon>Pezizomycotina</taxon>
        <taxon>Dothideomycetes</taxon>
        <taxon>Dothideomycetidae</taxon>
        <taxon>Mycosphaerellales</taxon>
        <taxon>Mycosphaerellaceae</taxon>
        <taxon>Cercospora</taxon>
    </lineage>
</organism>
<dbReference type="InterPro" id="IPR003710">
    <property type="entry name" value="ApbA"/>
</dbReference>
<reference evidence="8" key="1">
    <citation type="journal article" date="2017" name="bioRxiv">
        <title>Conservation of a gene cluster reveals novel cercosporin biosynthetic mechanisms and extends production to the genus Colletotrichum.</title>
        <authorList>
            <person name="de Jonge R."/>
            <person name="Ebert M.K."/>
            <person name="Huitt-Roehl C.R."/>
            <person name="Pal P."/>
            <person name="Suttle J.C."/>
            <person name="Spanner R.E."/>
            <person name="Neubauer J.D."/>
            <person name="Jurick W.M.II."/>
            <person name="Stott K.A."/>
            <person name="Secor G.A."/>
            <person name="Thomma B.P.H.J."/>
            <person name="Van de Peer Y."/>
            <person name="Townsend C.A."/>
            <person name="Bolton M.D."/>
        </authorList>
    </citation>
    <scope>NUCLEOTIDE SEQUENCE [LARGE SCALE GENOMIC DNA]</scope>
    <source>
        <strain evidence="8">CBS538.71</strain>
    </source>
</reference>
<feature type="domain" description="Ketopantoate reductase C-terminal" evidence="6">
    <location>
        <begin position="190"/>
        <end position="311"/>
    </location>
</feature>
<protein>
    <recommendedName>
        <fullName evidence="4">2-dehydropantoate 2-reductase</fullName>
        <ecNumber evidence="4">1.1.1.169</ecNumber>
    </recommendedName>
    <alternativeName>
        <fullName evidence="4">Ketopantoate reductase</fullName>
    </alternativeName>
</protein>
<dbReference type="InterPro" id="IPR013328">
    <property type="entry name" value="6PGD_dom2"/>
</dbReference>
<accession>A0A2S6CN28</accession>
<evidence type="ECO:0000256" key="4">
    <source>
        <dbReference type="RuleBase" id="RU362068"/>
    </source>
</evidence>
<dbReference type="InterPro" id="IPR013752">
    <property type="entry name" value="KPA_reductase"/>
</dbReference>
<dbReference type="SUPFAM" id="SSF48179">
    <property type="entry name" value="6-phosphogluconate dehydrogenase C-terminal domain-like"/>
    <property type="match status" value="1"/>
</dbReference>
<keyword evidence="8" id="KW-1185">Reference proteome</keyword>
<dbReference type="Proteomes" id="UP000237631">
    <property type="component" value="Unassembled WGS sequence"/>
</dbReference>
<dbReference type="Pfam" id="PF08546">
    <property type="entry name" value="ApbA_C"/>
    <property type="match status" value="1"/>
</dbReference>
<evidence type="ECO:0000256" key="1">
    <source>
        <dbReference type="ARBA" id="ARBA00007870"/>
    </source>
</evidence>
<dbReference type="FunFam" id="1.10.1040.10:FF:000017">
    <property type="entry name" value="2-dehydropantoate 2-reductase"/>
    <property type="match status" value="1"/>
</dbReference>
<comment type="similarity">
    <text evidence="1 4">Belongs to the ketopantoate reductase family.</text>
</comment>
<evidence type="ECO:0000313" key="7">
    <source>
        <dbReference type="EMBL" id="PPJ61143.1"/>
    </source>
</evidence>
<dbReference type="InterPro" id="IPR051402">
    <property type="entry name" value="KPR-Related"/>
</dbReference>
<evidence type="ECO:0000313" key="8">
    <source>
        <dbReference type="Proteomes" id="UP000237631"/>
    </source>
</evidence>
<dbReference type="EC" id="1.1.1.169" evidence="4"/>
<sequence>MGRCNVLVFGGGAVGSIFGWRIAQNSHATVSVVCRSNWEAVCKSGYSLDTKTWGRGHFVPRRVLKSGSVAKVVPGQEWDYLILANKIKDDYASTVSELQSVVSPDTTLVTAQNGMDVEVPLARAFPKNTILSAVCNISCTQTSPGRIEQTASIKRSAFLIGAYAPSTSADVLKRDTLSAMDSQFESVSRIEHERWRKLVLNSAWNSVTALTGKNTHQALQEPGAARLMSQIAAEAYSVAFASGVSLDEDLPVQVIELAKASLPITPSTLQDLRSRRPMELAPIFGYLVLQARRVGLPVPYLTWVHELLQQRNSQLAVRAAPSGPLWSASTSVVDLLAQEMPPRLSAVA</sequence>
<keyword evidence="3 4" id="KW-0560">Oxidoreductase</keyword>
<dbReference type="GO" id="GO:0005737">
    <property type="term" value="C:cytoplasm"/>
    <property type="evidence" value="ECO:0007669"/>
    <property type="project" value="TreeGrafter"/>
</dbReference>
<dbReference type="InterPro" id="IPR008927">
    <property type="entry name" value="6-PGluconate_DH-like_C_sf"/>
</dbReference>
<dbReference type="Gene3D" id="3.40.50.720">
    <property type="entry name" value="NAD(P)-binding Rossmann-like Domain"/>
    <property type="match status" value="1"/>
</dbReference>
<evidence type="ECO:0000259" key="5">
    <source>
        <dbReference type="Pfam" id="PF02558"/>
    </source>
</evidence>
<dbReference type="AlphaFoldDB" id="A0A2S6CN28"/>
<proteinExistence type="inferred from homology"/>
<comment type="function">
    <text evidence="4">Catalyzes the NADPH-dependent reduction of ketopantoate into pantoic acid.</text>
</comment>
<name>A0A2S6CN28_9PEZI</name>
<dbReference type="OrthoDB" id="3609at2759"/>
<evidence type="ECO:0000256" key="2">
    <source>
        <dbReference type="ARBA" id="ARBA00022857"/>
    </source>
</evidence>
<evidence type="ECO:0000259" key="6">
    <source>
        <dbReference type="Pfam" id="PF08546"/>
    </source>
</evidence>
<dbReference type="STRING" id="357750.A0A2S6CN28"/>
<dbReference type="Pfam" id="PF02558">
    <property type="entry name" value="ApbA"/>
    <property type="match status" value="1"/>
</dbReference>
<feature type="domain" description="Ketopantoate reductase N-terminal" evidence="5">
    <location>
        <begin position="6"/>
        <end position="151"/>
    </location>
</feature>
<dbReference type="PANTHER" id="PTHR21708:SF40">
    <property type="entry name" value="REDUCTASE FAMILY PROTEIN, PUTATIVE (AFU_ORTHOLOGUE AFUA_2G14497)-RELATED"/>
    <property type="match status" value="1"/>
</dbReference>
<dbReference type="GO" id="GO:0008677">
    <property type="term" value="F:2-dehydropantoate 2-reductase activity"/>
    <property type="evidence" value="ECO:0007669"/>
    <property type="project" value="UniProtKB-EC"/>
</dbReference>
<dbReference type="NCBIfam" id="TIGR00745">
    <property type="entry name" value="apbA_panE"/>
    <property type="match status" value="1"/>
</dbReference>
<gene>
    <name evidence="7" type="ORF">CBER1_04150</name>
</gene>
<dbReference type="Gene3D" id="1.10.1040.10">
    <property type="entry name" value="N-(1-d-carboxylethyl)-l-norvaline Dehydrogenase, domain 2"/>
    <property type="match status" value="1"/>
</dbReference>